<keyword evidence="2" id="KW-1185">Reference proteome</keyword>
<name>A0ABN9CJK4_9NEOB</name>
<protein>
    <submittedName>
        <fullName evidence="1">Uncharacterized protein</fullName>
    </submittedName>
</protein>
<accession>A0ABN9CJK4</accession>
<evidence type="ECO:0000313" key="2">
    <source>
        <dbReference type="Proteomes" id="UP001162483"/>
    </source>
</evidence>
<proteinExistence type="predicted"/>
<sequence>MVELDGLLSFFSQTRGRLTIGELGHCPRAQVSRGTHEMSMVPFIGFFGCDLSVGEDTGAHDPLLPGGPMR</sequence>
<dbReference type="EMBL" id="CATNWA010010409">
    <property type="protein sequence ID" value="CAI9559845.1"/>
    <property type="molecule type" value="Genomic_DNA"/>
</dbReference>
<dbReference type="Proteomes" id="UP001162483">
    <property type="component" value="Unassembled WGS sequence"/>
</dbReference>
<evidence type="ECO:0000313" key="1">
    <source>
        <dbReference type="EMBL" id="CAI9559845.1"/>
    </source>
</evidence>
<gene>
    <name evidence="1" type="ORF">SPARVUS_LOCUS5149040</name>
</gene>
<reference evidence="1" key="1">
    <citation type="submission" date="2023-05" db="EMBL/GenBank/DDBJ databases">
        <authorList>
            <person name="Stuckert A."/>
        </authorList>
    </citation>
    <scope>NUCLEOTIDE SEQUENCE</scope>
</reference>
<comment type="caution">
    <text evidence="1">The sequence shown here is derived from an EMBL/GenBank/DDBJ whole genome shotgun (WGS) entry which is preliminary data.</text>
</comment>
<organism evidence="1 2">
    <name type="scientific">Staurois parvus</name>
    <dbReference type="NCBI Taxonomy" id="386267"/>
    <lineage>
        <taxon>Eukaryota</taxon>
        <taxon>Metazoa</taxon>
        <taxon>Chordata</taxon>
        <taxon>Craniata</taxon>
        <taxon>Vertebrata</taxon>
        <taxon>Euteleostomi</taxon>
        <taxon>Amphibia</taxon>
        <taxon>Batrachia</taxon>
        <taxon>Anura</taxon>
        <taxon>Neobatrachia</taxon>
        <taxon>Ranoidea</taxon>
        <taxon>Ranidae</taxon>
        <taxon>Staurois</taxon>
    </lineage>
</organism>